<evidence type="ECO:0000313" key="4">
    <source>
        <dbReference type="Proteomes" id="UP001597548"/>
    </source>
</evidence>
<dbReference type="RefSeq" id="WP_194508033.1">
    <property type="nucleotide sequence ID" value="NZ_JADILU010000004.1"/>
</dbReference>
<accession>A0ABW5ZSM4</accession>
<dbReference type="Proteomes" id="UP001597548">
    <property type="component" value="Unassembled WGS sequence"/>
</dbReference>
<organism evidence="3 4">
    <name type="scientific">Psychroserpens luteus</name>
    <dbReference type="NCBI Taxonomy" id="1434066"/>
    <lineage>
        <taxon>Bacteria</taxon>
        <taxon>Pseudomonadati</taxon>
        <taxon>Bacteroidota</taxon>
        <taxon>Flavobacteriia</taxon>
        <taxon>Flavobacteriales</taxon>
        <taxon>Flavobacteriaceae</taxon>
        <taxon>Psychroserpens</taxon>
    </lineage>
</organism>
<feature type="domain" description="Putative auto-transporter adhesin head GIN" evidence="2">
    <location>
        <begin position="42"/>
        <end position="179"/>
    </location>
</feature>
<dbReference type="Gene3D" id="2.160.20.120">
    <property type="match status" value="1"/>
</dbReference>
<dbReference type="InterPro" id="IPR021255">
    <property type="entry name" value="DUF2807"/>
</dbReference>
<evidence type="ECO:0000313" key="3">
    <source>
        <dbReference type="EMBL" id="MFD2916019.1"/>
    </source>
</evidence>
<keyword evidence="4" id="KW-1185">Reference proteome</keyword>
<keyword evidence="1" id="KW-0732">Signal</keyword>
<comment type="caution">
    <text evidence="3">The sequence shown here is derived from an EMBL/GenBank/DDBJ whole genome shotgun (WGS) entry which is preliminary data.</text>
</comment>
<dbReference type="Pfam" id="PF10988">
    <property type="entry name" value="DUF2807"/>
    <property type="match status" value="1"/>
</dbReference>
<sequence length="277" mass="30831">MKNITLLLLLVFGFGTFSFAQEQEKIKGDRNLTIEQTYIDGFKKIVVGKDFEIELYYNKKPSVEIETDGNLHEYIDIKVVDSVLTITTTQEIRARKLNIKVNYGDAFSDIEIKENAEIRSLTSLELNNASLKTSGSARAYLNIKANSFSFVSTEKAKVKLNITATNVTIEISDNTKMDALINGTDVKMDLYQRASADIEGTVTNLNLRTDNNSQFNGKNLTAKSCTVLAEMDSDVYLEVIDAITIDATGASEIYLFGNPKISINSFTGTVKLQKKEK</sequence>
<proteinExistence type="predicted"/>
<evidence type="ECO:0000259" key="2">
    <source>
        <dbReference type="Pfam" id="PF10988"/>
    </source>
</evidence>
<gene>
    <name evidence="3" type="ORF">ACFS29_10235</name>
</gene>
<dbReference type="EMBL" id="JBHUOS010000009">
    <property type="protein sequence ID" value="MFD2916019.1"/>
    <property type="molecule type" value="Genomic_DNA"/>
</dbReference>
<feature type="chain" id="PRO_5045262132" evidence="1">
    <location>
        <begin position="21"/>
        <end position="277"/>
    </location>
</feature>
<name>A0ABW5ZSM4_9FLAO</name>
<feature type="signal peptide" evidence="1">
    <location>
        <begin position="1"/>
        <end position="20"/>
    </location>
</feature>
<protein>
    <submittedName>
        <fullName evidence="3">GIN domain-containing protein</fullName>
    </submittedName>
</protein>
<reference evidence="4" key="1">
    <citation type="journal article" date="2019" name="Int. J. Syst. Evol. Microbiol.">
        <title>The Global Catalogue of Microorganisms (GCM) 10K type strain sequencing project: providing services to taxonomists for standard genome sequencing and annotation.</title>
        <authorList>
            <consortium name="The Broad Institute Genomics Platform"/>
            <consortium name="The Broad Institute Genome Sequencing Center for Infectious Disease"/>
            <person name="Wu L."/>
            <person name="Ma J."/>
        </authorList>
    </citation>
    <scope>NUCLEOTIDE SEQUENCE [LARGE SCALE GENOMIC DNA]</scope>
    <source>
        <strain evidence="4">KCTC 32514</strain>
    </source>
</reference>
<evidence type="ECO:0000256" key="1">
    <source>
        <dbReference type="SAM" id="SignalP"/>
    </source>
</evidence>